<dbReference type="InterPro" id="IPR033116">
    <property type="entry name" value="TRYPSIN_SER"/>
</dbReference>
<dbReference type="EMBL" id="JADBJN010000004">
    <property type="protein sequence ID" value="KAG5667013.1"/>
    <property type="molecule type" value="Genomic_DNA"/>
</dbReference>
<keyword evidence="3" id="KW-0222">Digestion</keyword>
<dbReference type="InterPro" id="IPR050430">
    <property type="entry name" value="Peptidase_S1"/>
</dbReference>
<dbReference type="Proteomes" id="UP001107558">
    <property type="component" value="Chromosome 4"/>
</dbReference>
<proteinExistence type="inferred from homology"/>
<evidence type="ECO:0000256" key="4">
    <source>
        <dbReference type="ARBA" id="ARBA00022801"/>
    </source>
</evidence>
<evidence type="ECO:0000256" key="5">
    <source>
        <dbReference type="ARBA" id="ARBA00022825"/>
    </source>
</evidence>
<evidence type="ECO:0000256" key="3">
    <source>
        <dbReference type="ARBA" id="ARBA00022757"/>
    </source>
</evidence>
<comment type="subcellular location">
    <subcellularLocation>
        <location evidence="1">Secreted</location>
        <location evidence="1">Extracellular space</location>
    </subcellularLocation>
</comment>
<keyword evidence="4" id="KW-0378">Hydrolase</keyword>
<dbReference type="PROSITE" id="PS50240">
    <property type="entry name" value="TRYPSIN_DOM"/>
    <property type="match status" value="1"/>
</dbReference>
<dbReference type="AlphaFoldDB" id="A0A9J6BBD5"/>
<gene>
    <name evidence="10" type="ORF">PVAND_015016</name>
</gene>
<dbReference type="PROSITE" id="PS00135">
    <property type="entry name" value="TRYPSIN_SER"/>
    <property type="match status" value="1"/>
</dbReference>
<evidence type="ECO:0000259" key="9">
    <source>
        <dbReference type="PROSITE" id="PS50240"/>
    </source>
</evidence>
<dbReference type="SUPFAM" id="SSF50494">
    <property type="entry name" value="Trypsin-like serine proteases"/>
    <property type="match status" value="1"/>
</dbReference>
<keyword evidence="8" id="KW-0732">Signal</keyword>
<feature type="signal peptide" evidence="8">
    <location>
        <begin position="1"/>
        <end position="16"/>
    </location>
</feature>
<comment type="caution">
    <text evidence="10">The sequence shown here is derived from an EMBL/GenBank/DDBJ whole genome shotgun (WGS) entry which is preliminary data.</text>
</comment>
<feature type="domain" description="Peptidase S1" evidence="9">
    <location>
        <begin position="32"/>
        <end position="255"/>
    </location>
</feature>
<name>A0A9J6BBD5_POLVA</name>
<dbReference type="OrthoDB" id="8440449at2759"/>
<sequence>MFKFIVLLGLVSSALCASLSSPAIDPEWEGFIVGGSTASAGQFPHQVSLRSSGNAHFCGGFIINNRWVGSAAHCTVGRTAANTISVVGTNSRTSGGVAHSTSRIVNHPSYNGNTLANDISMVFTASTITFNNLVQPITLGSAHVGGGVSATASGWGQTSHPGSAAANLQFLTKPTLTNADCRARHSAGNAARVFDNTICTFLRAGAGMCMGDSGGPLIAGGTVIGAVSWGIACAQGFPDVFARISSHRTWMINQM</sequence>
<protein>
    <recommendedName>
        <fullName evidence="9">Peptidase S1 domain-containing protein</fullName>
    </recommendedName>
</protein>
<dbReference type="InterPro" id="IPR001314">
    <property type="entry name" value="Peptidase_S1A"/>
</dbReference>
<dbReference type="InterPro" id="IPR001254">
    <property type="entry name" value="Trypsin_dom"/>
</dbReference>
<dbReference type="PANTHER" id="PTHR24276:SF91">
    <property type="entry name" value="AT26814P-RELATED"/>
    <property type="match status" value="1"/>
</dbReference>
<evidence type="ECO:0000313" key="11">
    <source>
        <dbReference type="Proteomes" id="UP001107558"/>
    </source>
</evidence>
<dbReference type="GO" id="GO:0004252">
    <property type="term" value="F:serine-type endopeptidase activity"/>
    <property type="evidence" value="ECO:0007669"/>
    <property type="project" value="InterPro"/>
</dbReference>
<accession>A0A9J6BBD5</accession>
<evidence type="ECO:0000256" key="8">
    <source>
        <dbReference type="SAM" id="SignalP"/>
    </source>
</evidence>
<dbReference type="PRINTS" id="PR00722">
    <property type="entry name" value="CHYMOTRYPSIN"/>
</dbReference>
<keyword evidence="5" id="KW-0720">Serine protease</keyword>
<dbReference type="CDD" id="cd00190">
    <property type="entry name" value="Tryp_SPc"/>
    <property type="match status" value="1"/>
</dbReference>
<feature type="chain" id="PRO_5039892104" description="Peptidase S1 domain-containing protein" evidence="8">
    <location>
        <begin position="17"/>
        <end position="255"/>
    </location>
</feature>
<keyword evidence="6" id="KW-1015">Disulfide bond</keyword>
<evidence type="ECO:0000313" key="10">
    <source>
        <dbReference type="EMBL" id="KAG5667013.1"/>
    </source>
</evidence>
<organism evidence="10 11">
    <name type="scientific">Polypedilum vanderplanki</name>
    <name type="common">Sleeping chironomid midge</name>
    <dbReference type="NCBI Taxonomy" id="319348"/>
    <lineage>
        <taxon>Eukaryota</taxon>
        <taxon>Metazoa</taxon>
        <taxon>Ecdysozoa</taxon>
        <taxon>Arthropoda</taxon>
        <taxon>Hexapoda</taxon>
        <taxon>Insecta</taxon>
        <taxon>Pterygota</taxon>
        <taxon>Neoptera</taxon>
        <taxon>Endopterygota</taxon>
        <taxon>Diptera</taxon>
        <taxon>Nematocera</taxon>
        <taxon>Chironomoidea</taxon>
        <taxon>Chironomidae</taxon>
        <taxon>Chironominae</taxon>
        <taxon>Polypedilum</taxon>
        <taxon>Polypedilum</taxon>
    </lineage>
</organism>
<evidence type="ECO:0000256" key="2">
    <source>
        <dbReference type="ARBA" id="ARBA00022670"/>
    </source>
</evidence>
<evidence type="ECO:0000256" key="6">
    <source>
        <dbReference type="ARBA" id="ARBA00023157"/>
    </source>
</evidence>
<dbReference type="GO" id="GO:0005576">
    <property type="term" value="C:extracellular region"/>
    <property type="evidence" value="ECO:0007669"/>
    <property type="project" value="UniProtKB-SubCell"/>
</dbReference>
<dbReference type="Pfam" id="PF00089">
    <property type="entry name" value="Trypsin"/>
    <property type="match status" value="1"/>
</dbReference>
<dbReference type="InterPro" id="IPR043504">
    <property type="entry name" value="Peptidase_S1_PA_chymotrypsin"/>
</dbReference>
<evidence type="ECO:0000256" key="7">
    <source>
        <dbReference type="ARBA" id="ARBA00024195"/>
    </source>
</evidence>
<evidence type="ECO:0000256" key="1">
    <source>
        <dbReference type="ARBA" id="ARBA00004239"/>
    </source>
</evidence>
<dbReference type="GO" id="GO:0007586">
    <property type="term" value="P:digestion"/>
    <property type="evidence" value="ECO:0007669"/>
    <property type="project" value="UniProtKB-KW"/>
</dbReference>
<keyword evidence="2" id="KW-0645">Protease</keyword>
<comment type="similarity">
    <text evidence="7">Belongs to the peptidase S1 family. CLIP subfamily.</text>
</comment>
<dbReference type="PANTHER" id="PTHR24276">
    <property type="entry name" value="POLYSERASE-RELATED"/>
    <property type="match status" value="1"/>
</dbReference>
<dbReference type="InterPro" id="IPR009003">
    <property type="entry name" value="Peptidase_S1_PA"/>
</dbReference>
<dbReference type="GO" id="GO:0006508">
    <property type="term" value="P:proteolysis"/>
    <property type="evidence" value="ECO:0007669"/>
    <property type="project" value="UniProtKB-KW"/>
</dbReference>
<keyword evidence="11" id="KW-1185">Reference proteome</keyword>
<reference evidence="10" key="1">
    <citation type="submission" date="2021-03" db="EMBL/GenBank/DDBJ databases">
        <title>Chromosome level genome of the anhydrobiotic midge Polypedilum vanderplanki.</title>
        <authorList>
            <person name="Yoshida Y."/>
            <person name="Kikawada T."/>
            <person name="Gusev O."/>
        </authorList>
    </citation>
    <scope>NUCLEOTIDE SEQUENCE</scope>
    <source>
        <strain evidence="10">NIAS01</strain>
        <tissue evidence="10">Whole body or cell culture</tissue>
    </source>
</reference>
<dbReference type="FunFam" id="2.40.10.10:FF:000036">
    <property type="entry name" value="Trypsin beta"/>
    <property type="match status" value="1"/>
</dbReference>
<dbReference type="SMART" id="SM00020">
    <property type="entry name" value="Tryp_SPc"/>
    <property type="match status" value="1"/>
</dbReference>
<dbReference type="Gene3D" id="2.40.10.10">
    <property type="entry name" value="Trypsin-like serine proteases"/>
    <property type="match status" value="2"/>
</dbReference>